<accession>A0ABY8UGX6</accession>
<evidence type="ECO:0000256" key="3">
    <source>
        <dbReference type="ARBA" id="ARBA00022692"/>
    </source>
</evidence>
<sequence>MKFGKYLEKQAKEDWRSFYLDYKGLKDLIKESAKEAETQGPAAFSPRTTSLSIVRAAKTADAAEERFFQKLEAEVEKVGKFTQRVVAELRQRLANLQPKADKAAAAAGATDEKERLMEAAAAAGATDEKERLMEEAKLIGEDYLQLEKYANLNYMGVHKILKKHDKLLPHSPCRQFYIAHLHQQPWVQGTYSDVLVHLSNCYSQLRGDQAGQKNEDASQGFVRSTTKYWVRAEDVSNVKYHVLQHLPVFQFDKHDFSGDAQLINSVYFDNENLELYHGRLDKKPNAIALRIRLDKKPNAIALRIRWYGPGEPKKVFIERKTHRESWKGEESVKERFTLDEDKVVPFLEMEYGLEQAVADLRAAGKSEKEIENFSTLFTEVRQQIDSKQLRPFIRTQYMRTAFQIPFDSTVRISMDTNLCMIKENPDEGPSCTLAGRWYRDPSLPINRNEITRFPHAVLEVKLSLGQGQESPAWVQELLESGYLTEVHKFSKFIHGSCTLTPELVQAVPYWVDDESVRPSMLLSAPAVRPADAAAASSSAAAGNGQHVSVEVQEELTSPVAVDKPRKRTPGLEDLSHPLLGDQPTLRLLPDPSKIKGFAKSLRGDGDAPGFWMKLLGPKGPPPVRQPGTTMMRIEPKTFFANERTFLSWLHMAVTLGSIAAALLGFSNTKGQTGLSAHLVEIIALILLPVAISMCGYAIFIFKWRSDMIAKKRPQHFDDRVGPLGLCAAVVTALVAILIVSFIDFIDFLESTKPSPDPTPSPGPGPAPSPALLMPNPAGGVQRLVELAAGLTKPSLIQSS</sequence>
<comment type="subcellular location">
    <subcellularLocation>
        <location evidence="1">Vacuole membrane</location>
        <topology evidence="1">Multi-pass membrane protein</topology>
    </subcellularLocation>
</comment>
<evidence type="ECO:0000256" key="1">
    <source>
        <dbReference type="ARBA" id="ARBA00004128"/>
    </source>
</evidence>
<evidence type="ECO:0000256" key="6">
    <source>
        <dbReference type="SAM" id="MobiDB-lite"/>
    </source>
</evidence>
<name>A0ABY8UGX6_TETOB</name>
<dbReference type="PROSITE" id="PS51382">
    <property type="entry name" value="SPX"/>
    <property type="match status" value="1"/>
</dbReference>
<reference evidence="9 10" key="1">
    <citation type="submission" date="2023-05" db="EMBL/GenBank/DDBJ databases">
        <title>A 100% complete, gapless, phased diploid assembly of the Scenedesmus obliquus UTEX 3031 genome.</title>
        <authorList>
            <person name="Biondi T.C."/>
            <person name="Hanschen E.R."/>
            <person name="Kwon T."/>
            <person name="Eng W."/>
            <person name="Kruse C.P.S."/>
            <person name="Koehler S.I."/>
            <person name="Kunde Y."/>
            <person name="Gleasner C.D."/>
            <person name="You Mak K.T."/>
            <person name="Polle J."/>
            <person name="Hovde B.T."/>
            <person name="Starkenburg S.R."/>
        </authorList>
    </citation>
    <scope>NUCLEOTIDE SEQUENCE [LARGE SCALE GENOMIC DNA]</scope>
    <source>
        <strain evidence="9 10">DOE0152z</strain>
    </source>
</reference>
<keyword evidence="10" id="KW-1185">Reference proteome</keyword>
<evidence type="ECO:0000313" key="10">
    <source>
        <dbReference type="Proteomes" id="UP001244341"/>
    </source>
</evidence>
<dbReference type="PANTHER" id="PTHR46140:SF1">
    <property type="entry name" value="VACUOLAR TRANSPORTER CHAPERONE COMPLEX SUBUNIT 4-RELATED"/>
    <property type="match status" value="1"/>
</dbReference>
<feature type="transmembrane region" description="Helical" evidence="7">
    <location>
        <begin position="645"/>
        <end position="666"/>
    </location>
</feature>
<keyword evidence="3 7" id="KW-0812">Transmembrane</keyword>
<dbReference type="EMBL" id="CP126219">
    <property type="protein sequence ID" value="WIA20487.1"/>
    <property type="molecule type" value="Genomic_DNA"/>
</dbReference>
<keyword evidence="4 7" id="KW-1133">Transmembrane helix</keyword>
<proteinExistence type="predicted"/>
<protein>
    <recommendedName>
        <fullName evidence="8">SPX domain-containing protein</fullName>
    </recommendedName>
</protein>
<keyword evidence="5 7" id="KW-0472">Membrane</keyword>
<dbReference type="InterPro" id="IPR042267">
    <property type="entry name" value="VTC_sf"/>
</dbReference>
<dbReference type="CDD" id="cd07751">
    <property type="entry name" value="PolyPPase_VTC4_like"/>
    <property type="match status" value="1"/>
</dbReference>
<dbReference type="Pfam" id="PF09359">
    <property type="entry name" value="VTC"/>
    <property type="match status" value="1"/>
</dbReference>
<dbReference type="InterPro" id="IPR004331">
    <property type="entry name" value="SPX_dom"/>
</dbReference>
<evidence type="ECO:0000259" key="8">
    <source>
        <dbReference type="PROSITE" id="PS51382"/>
    </source>
</evidence>
<gene>
    <name evidence="9" type="ORF">OEZ85_004888</name>
</gene>
<evidence type="ECO:0000256" key="4">
    <source>
        <dbReference type="ARBA" id="ARBA00022989"/>
    </source>
</evidence>
<dbReference type="CDD" id="cd14447">
    <property type="entry name" value="SPX"/>
    <property type="match status" value="1"/>
</dbReference>
<feature type="transmembrane region" description="Helical" evidence="7">
    <location>
        <begin position="721"/>
        <end position="742"/>
    </location>
</feature>
<evidence type="ECO:0000256" key="5">
    <source>
        <dbReference type="ARBA" id="ARBA00023136"/>
    </source>
</evidence>
<evidence type="ECO:0000256" key="7">
    <source>
        <dbReference type="SAM" id="Phobius"/>
    </source>
</evidence>
<feature type="domain" description="SPX" evidence="8">
    <location>
        <begin position="1"/>
        <end position="178"/>
    </location>
</feature>
<dbReference type="InterPro" id="IPR018966">
    <property type="entry name" value="VTC_domain"/>
</dbReference>
<evidence type="ECO:0000313" key="9">
    <source>
        <dbReference type="EMBL" id="WIA20487.1"/>
    </source>
</evidence>
<dbReference type="Proteomes" id="UP001244341">
    <property type="component" value="Chromosome 12b"/>
</dbReference>
<dbReference type="InterPro" id="IPR051572">
    <property type="entry name" value="VTC_Complex_Subunit"/>
</dbReference>
<feature type="transmembrane region" description="Helical" evidence="7">
    <location>
        <begin position="678"/>
        <end position="701"/>
    </location>
</feature>
<dbReference type="Gene3D" id="3.20.100.30">
    <property type="entry name" value="VTC, catalytic tunnel domain"/>
    <property type="match status" value="1"/>
</dbReference>
<feature type="compositionally biased region" description="Pro residues" evidence="6">
    <location>
        <begin position="754"/>
        <end position="768"/>
    </location>
</feature>
<dbReference type="PANTHER" id="PTHR46140">
    <property type="entry name" value="VACUOLAR TRANSPORTER CHAPERONE 1-RELATED"/>
    <property type="match status" value="1"/>
</dbReference>
<organism evidence="9 10">
    <name type="scientific">Tetradesmus obliquus</name>
    <name type="common">Green alga</name>
    <name type="synonym">Acutodesmus obliquus</name>
    <dbReference type="NCBI Taxonomy" id="3088"/>
    <lineage>
        <taxon>Eukaryota</taxon>
        <taxon>Viridiplantae</taxon>
        <taxon>Chlorophyta</taxon>
        <taxon>core chlorophytes</taxon>
        <taxon>Chlorophyceae</taxon>
        <taxon>CS clade</taxon>
        <taxon>Sphaeropleales</taxon>
        <taxon>Scenedesmaceae</taxon>
        <taxon>Tetradesmus</taxon>
    </lineage>
</organism>
<evidence type="ECO:0000256" key="2">
    <source>
        <dbReference type="ARBA" id="ARBA00022554"/>
    </source>
</evidence>
<dbReference type="Pfam" id="PF03105">
    <property type="entry name" value="SPX"/>
    <property type="match status" value="1"/>
</dbReference>
<keyword evidence="2" id="KW-0926">Vacuole</keyword>
<dbReference type="Pfam" id="PF02656">
    <property type="entry name" value="DUF202"/>
    <property type="match status" value="1"/>
</dbReference>
<dbReference type="InterPro" id="IPR003807">
    <property type="entry name" value="DUF202"/>
</dbReference>
<feature type="region of interest" description="Disordered" evidence="6">
    <location>
        <begin position="753"/>
        <end position="776"/>
    </location>
</feature>